<dbReference type="RefSeq" id="WP_256608712.1">
    <property type="nucleotide sequence ID" value="NZ_JANIBL010000105.1"/>
</dbReference>
<evidence type="ECO:0000259" key="1">
    <source>
        <dbReference type="Pfam" id="PF16220"/>
    </source>
</evidence>
<evidence type="ECO:0000313" key="2">
    <source>
        <dbReference type="EMBL" id="MCQ8119897.1"/>
    </source>
</evidence>
<comment type="caution">
    <text evidence="2">The sequence shown here is derived from an EMBL/GenBank/DDBJ whole genome shotgun (WGS) entry which is preliminary data.</text>
</comment>
<organism evidence="2 3">
    <name type="scientific">Methylomonas rosea</name>
    <dbReference type="NCBI Taxonomy" id="2952227"/>
    <lineage>
        <taxon>Bacteria</taxon>
        <taxon>Pseudomonadati</taxon>
        <taxon>Pseudomonadota</taxon>
        <taxon>Gammaproteobacteria</taxon>
        <taxon>Methylococcales</taxon>
        <taxon>Methylococcaceae</taxon>
        <taxon>Methylomonas</taxon>
    </lineage>
</organism>
<dbReference type="InterPro" id="IPR032623">
    <property type="entry name" value="FecR_N"/>
</dbReference>
<feature type="non-terminal residue" evidence="2">
    <location>
        <position position="88"/>
    </location>
</feature>
<gene>
    <name evidence="2" type="ORF">NP589_20950</name>
</gene>
<keyword evidence="3" id="KW-1185">Reference proteome</keyword>
<reference evidence="2 3" key="1">
    <citation type="submission" date="2022-07" db="EMBL/GenBank/DDBJ databases">
        <title>Methylomonas rivi sp. nov., Methylomonas rosea sp. nov., Methylomonas aureus sp. nov. and Methylomonas subterranea sp. nov., four novel methanotrophs isolated from a freshwater creek and the deep terrestrial subsurface.</title>
        <authorList>
            <person name="Abin C."/>
            <person name="Sankaranarayanan K."/>
            <person name="Garner C."/>
            <person name="Sindelar R."/>
            <person name="Kotary K."/>
            <person name="Garner R."/>
            <person name="Barclay S."/>
            <person name="Lawson P."/>
            <person name="Krumholz L."/>
        </authorList>
    </citation>
    <scope>NUCLEOTIDE SEQUENCE [LARGE SCALE GENOMIC DNA]</scope>
    <source>
        <strain evidence="2 3">WSC-7</strain>
    </source>
</reference>
<sequence>MNHPVPPLPDTDASQQAEYWLALRESPFFDDEQEQRWQAWLAASRENLEAWQQAQQFFNRVAALHPADVELIVNRQPPKSRAAPAATH</sequence>
<accession>A0ABT1TZL8</accession>
<feature type="domain" description="FecR N-terminal" evidence="1">
    <location>
        <begin position="15"/>
        <end position="56"/>
    </location>
</feature>
<dbReference type="Pfam" id="PF16220">
    <property type="entry name" value="DUF4880"/>
    <property type="match status" value="1"/>
</dbReference>
<evidence type="ECO:0000313" key="3">
    <source>
        <dbReference type="Proteomes" id="UP001524570"/>
    </source>
</evidence>
<name>A0ABT1TZL8_9GAMM</name>
<dbReference type="EMBL" id="JANIBL010000105">
    <property type="protein sequence ID" value="MCQ8119897.1"/>
    <property type="molecule type" value="Genomic_DNA"/>
</dbReference>
<proteinExistence type="predicted"/>
<protein>
    <submittedName>
        <fullName evidence="2">DUF4880 domain-containing protein</fullName>
    </submittedName>
</protein>
<dbReference type="Proteomes" id="UP001524570">
    <property type="component" value="Unassembled WGS sequence"/>
</dbReference>